<gene>
    <name evidence="1" type="ORF">EGR_05424</name>
</gene>
<proteinExistence type="predicted"/>
<comment type="caution">
    <text evidence="1">The sequence shown here is derived from an EMBL/GenBank/DDBJ whole genome shotgun (WGS) entry which is preliminary data.</text>
</comment>
<accession>W6UN88</accession>
<dbReference type="Proteomes" id="UP000019149">
    <property type="component" value="Unassembled WGS sequence"/>
</dbReference>
<dbReference type="CTD" id="36341139"/>
<dbReference type="GeneID" id="36341139"/>
<sequence length="111" mass="12088">MSIGQAVNQADYRILSGRGSSSTTLPHRLLCMHVQVYLAMIVPHVIFSSSWTTLTIKYSLSPHQIGECGDLNVSINAFTSCIGLPPTTMLALAFEVEETGRPCQVGYTNLE</sequence>
<dbReference type="KEGG" id="egl:EGR_05424"/>
<reference evidence="1 2" key="1">
    <citation type="journal article" date="2013" name="Nat. Genet.">
        <title>The genome of the hydatid tapeworm Echinococcus granulosus.</title>
        <authorList>
            <person name="Zheng H."/>
            <person name="Zhang W."/>
            <person name="Zhang L."/>
            <person name="Zhang Z."/>
            <person name="Li J."/>
            <person name="Lu G."/>
            <person name="Zhu Y."/>
            <person name="Wang Y."/>
            <person name="Huang Y."/>
            <person name="Liu J."/>
            <person name="Kang H."/>
            <person name="Chen J."/>
            <person name="Wang L."/>
            <person name="Chen A."/>
            <person name="Yu S."/>
            <person name="Gao Z."/>
            <person name="Jin L."/>
            <person name="Gu W."/>
            <person name="Wang Z."/>
            <person name="Zhao L."/>
            <person name="Shi B."/>
            <person name="Wen H."/>
            <person name="Lin R."/>
            <person name="Jones M.K."/>
            <person name="Brejova B."/>
            <person name="Vinar T."/>
            <person name="Zhao G."/>
            <person name="McManus D.P."/>
            <person name="Chen Z."/>
            <person name="Zhou Y."/>
            <person name="Wang S."/>
        </authorList>
    </citation>
    <scope>NUCLEOTIDE SEQUENCE [LARGE SCALE GENOMIC DNA]</scope>
</reference>
<evidence type="ECO:0000313" key="1">
    <source>
        <dbReference type="EMBL" id="EUB59662.1"/>
    </source>
</evidence>
<dbReference type="RefSeq" id="XP_024350858.1">
    <property type="nucleotide sequence ID" value="XM_024494673.1"/>
</dbReference>
<evidence type="ECO:0000313" key="2">
    <source>
        <dbReference type="Proteomes" id="UP000019149"/>
    </source>
</evidence>
<dbReference type="EMBL" id="APAU02000040">
    <property type="protein sequence ID" value="EUB59662.1"/>
    <property type="molecule type" value="Genomic_DNA"/>
</dbReference>
<name>W6UN88_ECHGR</name>
<protein>
    <submittedName>
        <fullName evidence="1">Uncharacterized protein</fullName>
    </submittedName>
</protein>
<keyword evidence="2" id="KW-1185">Reference proteome</keyword>
<dbReference type="AlphaFoldDB" id="W6UN88"/>
<organism evidence="1 2">
    <name type="scientific">Echinococcus granulosus</name>
    <name type="common">Hydatid tapeworm</name>
    <dbReference type="NCBI Taxonomy" id="6210"/>
    <lineage>
        <taxon>Eukaryota</taxon>
        <taxon>Metazoa</taxon>
        <taxon>Spiralia</taxon>
        <taxon>Lophotrochozoa</taxon>
        <taxon>Platyhelminthes</taxon>
        <taxon>Cestoda</taxon>
        <taxon>Eucestoda</taxon>
        <taxon>Cyclophyllidea</taxon>
        <taxon>Taeniidae</taxon>
        <taxon>Echinococcus</taxon>
        <taxon>Echinococcus granulosus group</taxon>
    </lineage>
</organism>